<feature type="domain" description="Hydantoinase B/oxoprolinase" evidence="2">
    <location>
        <begin position="2"/>
        <end position="84"/>
    </location>
</feature>
<sequence length="133" mass="14485">MGGKGVIRSCRALTDGQEATLTFGCNKYRLWGANGSLEGSVNEFNIHKANSEIDGPHGVYPRYVLQKGDVLKLMMATGGGYGDPPLRQPRKTEKSFGDHQSFFPPPPNQNTITYPIKSPKISSKLGPLTSFKS</sequence>
<evidence type="ECO:0000259" key="2">
    <source>
        <dbReference type="Pfam" id="PF02538"/>
    </source>
</evidence>
<dbReference type="Pfam" id="PF02538">
    <property type="entry name" value="Hydantoinase_B"/>
    <property type="match status" value="1"/>
</dbReference>
<dbReference type="InterPro" id="IPR003692">
    <property type="entry name" value="Hydantoinase_B"/>
</dbReference>
<evidence type="ECO:0000313" key="3">
    <source>
        <dbReference type="EMBL" id="MFC7747216.1"/>
    </source>
</evidence>
<protein>
    <submittedName>
        <fullName evidence="3">Hydantoinase B/oxoprolinase family protein</fullName>
    </submittedName>
</protein>
<accession>A0ABW2UX96</accession>
<proteinExistence type="predicted"/>
<feature type="region of interest" description="Disordered" evidence="1">
    <location>
        <begin position="80"/>
        <end position="133"/>
    </location>
</feature>
<dbReference type="Proteomes" id="UP001596620">
    <property type="component" value="Unassembled WGS sequence"/>
</dbReference>
<gene>
    <name evidence="3" type="ORF">ACFQU8_08190</name>
</gene>
<dbReference type="EMBL" id="JBHTGR010000016">
    <property type="protein sequence ID" value="MFC7747216.1"/>
    <property type="molecule type" value="Genomic_DNA"/>
</dbReference>
<name>A0ABW2UX96_9BACI</name>
<evidence type="ECO:0000256" key="1">
    <source>
        <dbReference type="SAM" id="MobiDB-lite"/>
    </source>
</evidence>
<reference evidence="4" key="1">
    <citation type="journal article" date="2019" name="Int. J. Syst. Evol. Microbiol.">
        <title>The Global Catalogue of Microorganisms (GCM) 10K type strain sequencing project: providing services to taxonomists for standard genome sequencing and annotation.</title>
        <authorList>
            <consortium name="The Broad Institute Genomics Platform"/>
            <consortium name="The Broad Institute Genome Sequencing Center for Infectious Disease"/>
            <person name="Wu L."/>
            <person name="Ma J."/>
        </authorList>
    </citation>
    <scope>NUCLEOTIDE SEQUENCE [LARGE SCALE GENOMIC DNA]</scope>
    <source>
        <strain evidence="4">JCM 30234</strain>
    </source>
</reference>
<organism evidence="3 4">
    <name type="scientific">Lentibacillus kimchii</name>
    <dbReference type="NCBI Taxonomy" id="1542911"/>
    <lineage>
        <taxon>Bacteria</taxon>
        <taxon>Bacillati</taxon>
        <taxon>Bacillota</taxon>
        <taxon>Bacilli</taxon>
        <taxon>Bacillales</taxon>
        <taxon>Bacillaceae</taxon>
        <taxon>Lentibacillus</taxon>
    </lineage>
</organism>
<evidence type="ECO:0000313" key="4">
    <source>
        <dbReference type="Proteomes" id="UP001596620"/>
    </source>
</evidence>
<dbReference type="RefSeq" id="WP_382358738.1">
    <property type="nucleotide sequence ID" value="NZ_JBHTGR010000016.1"/>
</dbReference>
<comment type="caution">
    <text evidence="3">The sequence shown here is derived from an EMBL/GenBank/DDBJ whole genome shotgun (WGS) entry which is preliminary data.</text>
</comment>
<keyword evidence="4" id="KW-1185">Reference proteome</keyword>